<dbReference type="PANTHER" id="PTHR11533:SF299">
    <property type="entry name" value="AMINOPEPTIDASE"/>
    <property type="match status" value="1"/>
</dbReference>
<feature type="domain" description="Aminopeptidase N-like N-terminal" evidence="4">
    <location>
        <begin position="1"/>
        <end position="155"/>
    </location>
</feature>
<dbReference type="PANTHER" id="PTHR11533">
    <property type="entry name" value="PROTEASE M1 ZINC METALLOPROTEASE"/>
    <property type="match status" value="1"/>
</dbReference>
<dbReference type="EMBL" id="CAJVCH010570441">
    <property type="protein sequence ID" value="CAG7834938.1"/>
    <property type="molecule type" value="Genomic_DNA"/>
</dbReference>
<dbReference type="GO" id="GO:0070006">
    <property type="term" value="F:metalloaminopeptidase activity"/>
    <property type="evidence" value="ECO:0007669"/>
    <property type="project" value="TreeGrafter"/>
</dbReference>
<dbReference type="GO" id="GO:0008270">
    <property type="term" value="F:zinc ion binding"/>
    <property type="evidence" value="ECO:0007669"/>
    <property type="project" value="InterPro"/>
</dbReference>
<evidence type="ECO:0000259" key="3">
    <source>
        <dbReference type="Pfam" id="PF11838"/>
    </source>
</evidence>
<dbReference type="InterPro" id="IPR050344">
    <property type="entry name" value="Peptidase_M1_aminopeptidases"/>
</dbReference>
<dbReference type="GO" id="GO:0016020">
    <property type="term" value="C:membrane"/>
    <property type="evidence" value="ECO:0007669"/>
    <property type="project" value="TreeGrafter"/>
</dbReference>
<evidence type="ECO:0000256" key="1">
    <source>
        <dbReference type="ARBA" id="ARBA00010136"/>
    </source>
</evidence>
<evidence type="ECO:0008006" key="7">
    <source>
        <dbReference type="Google" id="ProtNLM"/>
    </source>
</evidence>
<reference evidence="5" key="1">
    <citation type="submission" date="2021-06" db="EMBL/GenBank/DDBJ databases">
        <authorList>
            <person name="Hodson N. C."/>
            <person name="Mongue J. A."/>
            <person name="Jaron S. K."/>
        </authorList>
    </citation>
    <scope>NUCLEOTIDE SEQUENCE</scope>
</reference>
<feature type="domain" description="ERAP1-like C-terminal" evidence="3">
    <location>
        <begin position="424"/>
        <end position="610"/>
    </location>
</feature>
<gene>
    <name evidence="5" type="ORF">AFUS01_LOCUS44376</name>
</gene>
<dbReference type="GO" id="GO:0005737">
    <property type="term" value="C:cytoplasm"/>
    <property type="evidence" value="ECO:0007669"/>
    <property type="project" value="TreeGrafter"/>
</dbReference>
<dbReference type="AlphaFoldDB" id="A0A8J2LN05"/>
<sequence length="625" mass="72278">MNAVDMTIGKIVWEEDVTENRQEPLEYALDAENECLKITFEPPLYPSDGTLRINFNGKIYTKGYRGMYRSNRLPNDLAETPHPEYYLLTNFKPSHARRCFPCWDEPSFKAVFEMCFVVPTFYTALSNMPLKASFAHRSNVQLHMVECMQTPSMSSHAVGFCLGKFEVHTELEKKKYGNYAAKLLKEFLSFFKDYIKCPFPLDKLDLVVLPDVCSVAVRNWGLITCRDTSVFADDDMAVRNWGLITCRDTSVFADDDSTPMFLQDVSLLLAREVAHQWFGNLVTMDWFNYLWLHQGLANFTSQLAVDKFAPHFRESLIEQVSGKPVVAIFKSWVTLPGYPLIRVSSKQEGSYRTFTLTQEKFCEHSANGKEKDVRSSSGKDDSTEKDPIWMIPITFAAENRENILSVVLDRKTTKVSILLSKVHWVSVNPGHYGFFRVRYSTDCFAQLISAIRKKNLPVFERMSLLSDLYSMILNGLSSTIELLNVLEAYVDETHYAVWKIIIFILRRLNFLLDSSDYYKKFQIFVNLILSRIADKTTFEVKDKEEHLNILRQTLILSTLVRFRNQRVLKEARKIFEAFQKGETIIPHSVRVPVYEAVLQNDDEETIRTFFKTIGHFSAKYFRAPT</sequence>
<evidence type="ECO:0000313" key="6">
    <source>
        <dbReference type="Proteomes" id="UP000708208"/>
    </source>
</evidence>
<dbReference type="GO" id="GO:0042277">
    <property type="term" value="F:peptide binding"/>
    <property type="evidence" value="ECO:0007669"/>
    <property type="project" value="TreeGrafter"/>
</dbReference>
<dbReference type="OrthoDB" id="275509at2759"/>
<proteinExistence type="inferred from homology"/>
<dbReference type="GO" id="GO:0006508">
    <property type="term" value="P:proteolysis"/>
    <property type="evidence" value="ECO:0007669"/>
    <property type="project" value="TreeGrafter"/>
</dbReference>
<dbReference type="Pfam" id="PF01433">
    <property type="entry name" value="Peptidase_M1"/>
    <property type="match status" value="2"/>
</dbReference>
<accession>A0A8J2LN05</accession>
<dbReference type="Pfam" id="PF11838">
    <property type="entry name" value="ERAP1_C"/>
    <property type="match status" value="1"/>
</dbReference>
<dbReference type="Pfam" id="PF17900">
    <property type="entry name" value="Peptidase_M1_N"/>
    <property type="match status" value="1"/>
</dbReference>
<evidence type="ECO:0000259" key="4">
    <source>
        <dbReference type="Pfam" id="PF17900"/>
    </source>
</evidence>
<feature type="domain" description="Peptidase M1 membrane alanine aminopeptidase" evidence="2">
    <location>
        <begin position="236"/>
        <end position="313"/>
    </location>
</feature>
<evidence type="ECO:0000259" key="2">
    <source>
        <dbReference type="Pfam" id="PF01433"/>
    </source>
</evidence>
<dbReference type="GO" id="GO:0043171">
    <property type="term" value="P:peptide catabolic process"/>
    <property type="evidence" value="ECO:0007669"/>
    <property type="project" value="TreeGrafter"/>
</dbReference>
<protein>
    <recommendedName>
        <fullName evidence="7">Aminopeptidase</fullName>
    </recommendedName>
</protein>
<dbReference type="InterPro" id="IPR024571">
    <property type="entry name" value="ERAP1-like_C_dom"/>
</dbReference>
<dbReference type="GO" id="GO:0005615">
    <property type="term" value="C:extracellular space"/>
    <property type="evidence" value="ECO:0007669"/>
    <property type="project" value="TreeGrafter"/>
</dbReference>
<comment type="similarity">
    <text evidence="1">Belongs to the peptidase M1 family.</text>
</comment>
<feature type="domain" description="Peptidase M1 membrane alanine aminopeptidase" evidence="2">
    <location>
        <begin position="179"/>
        <end position="235"/>
    </location>
</feature>
<dbReference type="Proteomes" id="UP000708208">
    <property type="component" value="Unassembled WGS sequence"/>
</dbReference>
<dbReference type="InterPro" id="IPR014782">
    <property type="entry name" value="Peptidase_M1_dom"/>
</dbReference>
<evidence type="ECO:0000313" key="5">
    <source>
        <dbReference type="EMBL" id="CAG7834938.1"/>
    </source>
</evidence>
<name>A0A8J2LN05_9HEXA</name>
<dbReference type="InterPro" id="IPR045357">
    <property type="entry name" value="Aminopeptidase_N-like_N"/>
</dbReference>
<organism evidence="5 6">
    <name type="scientific">Allacma fusca</name>
    <dbReference type="NCBI Taxonomy" id="39272"/>
    <lineage>
        <taxon>Eukaryota</taxon>
        <taxon>Metazoa</taxon>
        <taxon>Ecdysozoa</taxon>
        <taxon>Arthropoda</taxon>
        <taxon>Hexapoda</taxon>
        <taxon>Collembola</taxon>
        <taxon>Symphypleona</taxon>
        <taxon>Sminthuridae</taxon>
        <taxon>Allacma</taxon>
    </lineage>
</organism>
<keyword evidence="6" id="KW-1185">Reference proteome</keyword>
<comment type="caution">
    <text evidence="5">The sequence shown here is derived from an EMBL/GenBank/DDBJ whole genome shotgun (WGS) entry which is preliminary data.</text>
</comment>